<keyword evidence="3" id="KW-1185">Reference proteome</keyword>
<protein>
    <submittedName>
        <fullName evidence="2">Variable surface protein</fullName>
    </submittedName>
</protein>
<dbReference type="GeneID" id="39744802"/>
<feature type="transmembrane region" description="Helical" evidence="1">
    <location>
        <begin position="271"/>
        <end position="290"/>
    </location>
</feature>
<gene>
    <name evidence="2" type="ORF">PGO_000505</name>
</gene>
<organism evidence="2 3">
    <name type="scientific">Plasmodium gonderi</name>
    <dbReference type="NCBI Taxonomy" id="77519"/>
    <lineage>
        <taxon>Eukaryota</taxon>
        <taxon>Sar</taxon>
        <taxon>Alveolata</taxon>
        <taxon>Apicomplexa</taxon>
        <taxon>Aconoidasida</taxon>
        <taxon>Haemosporida</taxon>
        <taxon>Plasmodiidae</taxon>
        <taxon>Plasmodium</taxon>
        <taxon>Plasmodium (Plasmodium)</taxon>
    </lineage>
</organism>
<dbReference type="Pfam" id="PF05795">
    <property type="entry name" value="Plasmodium_Vir"/>
    <property type="match status" value="1"/>
</dbReference>
<dbReference type="RefSeq" id="XP_028546583.1">
    <property type="nucleotide sequence ID" value="XM_028690782.1"/>
</dbReference>
<sequence>MDLQVSSYTLDMFAQENSTFKEYVLYKLYNYYFDVSCKGYDTEIYCPTVDYYKFDDEEIEEFYNKIIRNLNGILSKDQKINDIIDNEDKLCTYLKYWFHDKIISKGYKDPQIKMIYDAWENTKNTLNVKSPCRIFRLDLSKTIEIKPMFDYFILYDRKKKEKEESDEILESKYCNYFKEAHIMYIFKELKCISNNKFPLCNEFNEYIKKHIEYKEDMSFSCDTKNEAQDDFNHPDLATYNREETKWFNELQIDHKRTQFVIISKVGKATKIIIIVFTFSFFCILSLLLLFSKVNKINAYYSTLGSYYYNKILNSINNIKNKILDARKPFINSYVCQDMHDYVSRYNILYSSY</sequence>
<dbReference type="Proteomes" id="UP000195521">
    <property type="component" value="Unassembled WGS sequence"/>
</dbReference>
<keyword evidence="1" id="KW-1133">Transmembrane helix</keyword>
<keyword evidence="1" id="KW-0472">Membrane</keyword>
<dbReference type="OMA" id="CANCDCE"/>
<evidence type="ECO:0000313" key="2">
    <source>
        <dbReference type="EMBL" id="GAW83994.1"/>
    </source>
</evidence>
<proteinExistence type="predicted"/>
<dbReference type="EMBL" id="BDQF01000055">
    <property type="protein sequence ID" value="GAW83994.1"/>
    <property type="molecule type" value="Genomic_DNA"/>
</dbReference>
<dbReference type="InterPro" id="IPR008780">
    <property type="entry name" value="Plasmodium_Vir"/>
</dbReference>
<accession>A0A1Y1JVT1</accession>
<keyword evidence="1" id="KW-0812">Transmembrane</keyword>
<evidence type="ECO:0000313" key="3">
    <source>
        <dbReference type="Proteomes" id="UP000195521"/>
    </source>
</evidence>
<name>A0A1Y1JVT1_PLAGO</name>
<evidence type="ECO:0000256" key="1">
    <source>
        <dbReference type="SAM" id="Phobius"/>
    </source>
</evidence>
<reference evidence="3" key="1">
    <citation type="submission" date="2017-04" db="EMBL/GenBank/DDBJ databases">
        <title>Plasmodium gonderi genome.</title>
        <authorList>
            <person name="Arisue N."/>
            <person name="Honma H."/>
            <person name="Kawai S."/>
            <person name="Tougan T."/>
            <person name="Tanabe K."/>
            <person name="Horii T."/>
        </authorList>
    </citation>
    <scope>NUCLEOTIDE SEQUENCE [LARGE SCALE GENOMIC DNA]</scope>
    <source>
        <strain evidence="3">ATCC 30045</strain>
    </source>
</reference>
<dbReference type="AlphaFoldDB" id="A0A1Y1JVT1"/>
<comment type="caution">
    <text evidence="2">The sequence shown here is derived from an EMBL/GenBank/DDBJ whole genome shotgun (WGS) entry which is preliminary data.</text>
</comment>